<feature type="domain" description="DUF2726" evidence="1">
    <location>
        <begin position="9"/>
        <end position="137"/>
    </location>
</feature>
<keyword evidence="3" id="KW-1185">Reference proteome</keyword>
<dbReference type="InterPro" id="IPR024402">
    <property type="entry name" value="DUF2726"/>
</dbReference>
<dbReference type="EMBL" id="JAFHAP010000016">
    <property type="protein sequence ID" value="MBN2910761.1"/>
    <property type="molecule type" value="Genomic_DNA"/>
</dbReference>
<reference evidence="2" key="1">
    <citation type="journal article" date="2024" name="Int. J. Syst. Evol. Microbiol.">
        <title>Polycladomyces zharkentensis sp. nov., a novel thermophilic cellulose- and starch-degrading member of the Bacillota from a geothermal aquifer in Kazakhstan.</title>
        <authorList>
            <person name="Mashzhan A."/>
            <person name="Kistaubayeva A."/>
            <person name="Javier-Lopez R."/>
            <person name="Bissenova U."/>
            <person name="Bissenbay A."/>
            <person name="Birkeland N.K."/>
        </authorList>
    </citation>
    <scope>NUCLEOTIDE SEQUENCE</scope>
    <source>
        <strain evidence="2">ZKZ2T</strain>
    </source>
</reference>
<evidence type="ECO:0000259" key="1">
    <source>
        <dbReference type="Pfam" id="PF10881"/>
    </source>
</evidence>
<gene>
    <name evidence="2" type="ORF">JQC72_14770</name>
</gene>
<sequence length="313" mass="36611">MLRENLFDSKTEERLYLYLHSNLSDKFMIHAHVPVFNVFERKKVRNHPKIGEREFSFLEKTNFDFVVVDKDSSNPILIIEFDGLGMGYNTEKEYVQVKETCDPYRKLKLDCKTILCHSAKMPFVIISYPEVELIENQITVLDGIIGTYLANREFNRLFQEDVHLLEEELKNVYDPIQREVIIEQYGLEREVESKYRYNPILRKIMKLQHKLMLEKKLPISCSKILGDPTPLSKKLGYPDQDDEGYDSCLVIAEYRENKKDPEDPFSTKNILCHRKIPVRTFHCKGVVPWILSADIGELLVLLEIANMFGVSVD</sequence>
<evidence type="ECO:0000313" key="2">
    <source>
        <dbReference type="EMBL" id="MBN2910761.1"/>
    </source>
</evidence>
<dbReference type="RefSeq" id="WP_205496984.1">
    <property type="nucleotide sequence ID" value="NZ_JAFHAP010000016.1"/>
</dbReference>
<comment type="caution">
    <text evidence="2">The sequence shown here is derived from an EMBL/GenBank/DDBJ whole genome shotgun (WGS) entry which is preliminary data.</text>
</comment>
<dbReference type="Pfam" id="PF10881">
    <property type="entry name" value="DUF2726"/>
    <property type="match status" value="1"/>
</dbReference>
<protein>
    <submittedName>
        <fullName evidence="2">DUF2726 domain-containing protein</fullName>
    </submittedName>
</protein>
<name>A0ABS2WMU2_9BACL</name>
<accession>A0ABS2WMU2</accession>
<proteinExistence type="predicted"/>
<evidence type="ECO:0000313" key="3">
    <source>
        <dbReference type="Proteomes" id="UP001177120"/>
    </source>
</evidence>
<organism evidence="2 3">
    <name type="scientific">Polycladomyces zharkentensis</name>
    <dbReference type="NCBI Taxonomy" id="2807616"/>
    <lineage>
        <taxon>Bacteria</taxon>
        <taxon>Bacillati</taxon>
        <taxon>Bacillota</taxon>
        <taxon>Bacilli</taxon>
        <taxon>Bacillales</taxon>
        <taxon>Thermoactinomycetaceae</taxon>
        <taxon>Polycladomyces</taxon>
    </lineage>
</organism>
<dbReference type="Proteomes" id="UP001177120">
    <property type="component" value="Unassembled WGS sequence"/>
</dbReference>